<name>A0A163M503_ABSGL</name>
<feature type="active site" description="Proton donor" evidence="8">
    <location>
        <position position="341"/>
    </location>
</feature>
<dbReference type="AlphaFoldDB" id="A0A163M503"/>
<keyword evidence="3 9" id="KW-0732">Signal</keyword>
<dbReference type="STRING" id="4829.A0A163M503"/>
<feature type="chain" id="PRO_5007844143" description="Beta-hexosaminidase" evidence="9">
    <location>
        <begin position="24"/>
        <end position="512"/>
    </location>
</feature>
<feature type="signal peptide" evidence="9">
    <location>
        <begin position="1"/>
        <end position="23"/>
    </location>
</feature>
<dbReference type="PRINTS" id="PR00738">
    <property type="entry name" value="GLHYDRLASE20"/>
</dbReference>
<dbReference type="PANTHER" id="PTHR22600">
    <property type="entry name" value="BETA-HEXOSAMINIDASE"/>
    <property type="match status" value="1"/>
</dbReference>
<keyword evidence="5" id="KW-0325">Glycoprotein</keyword>
<dbReference type="InterPro" id="IPR015883">
    <property type="entry name" value="Glyco_hydro_20_cat"/>
</dbReference>
<dbReference type="FunFam" id="3.20.20.80:FF:000063">
    <property type="entry name" value="Beta-hexosaminidase"/>
    <property type="match status" value="1"/>
</dbReference>
<dbReference type="InParanoid" id="A0A163M503"/>
<dbReference type="Proteomes" id="UP000078561">
    <property type="component" value="Unassembled WGS sequence"/>
</dbReference>
<dbReference type="EMBL" id="LT553527">
    <property type="protein sequence ID" value="SAM01329.1"/>
    <property type="molecule type" value="Genomic_DNA"/>
</dbReference>
<sequence length="512" mass="58283">MHILPLSSVLVTVATMWTTLASGAEQPASNPVKQPWIWPLPQHWDRGQKTLDASHIGFDYDHHNPILKKAIKRYTKDVFYLKDEYPMIPYNWTTTDRSLGGALRSLNIVLDHPDDTHLDLDTDESYELTIPHGSGRGTIKAKNVFGALHALETLSQIIQWSPVHRRHVIPNAPWSIKDYPKYAYRGLLLDTARHYYPKDDIKKVIDTMSANKFNTLHWHMLDSTSFPFQSKAYPQLSEKGAYSPKHVYSPGDLEEIVQFAKERGVRVIPEVEAPGHATSWGFGMPDIVSCLNVVPYTGYTVQPPSGQLNIASNKTKQVVHKIIDEFAELFPDSMFHASGDEVVYDCWTNDTTVAKHLKDNDMTIQELFSDFVTEMQDHIRSKNKTVITWQESILEYNLSLPLDTVVQVWVGSSGVKAVTEKGYRTIVSSQDYLYLDLDHTNFESRIWPRASALAHTLWSGYENPQGEKLTSDDAILRLLPWRERMLLRGTMAAPLNQGYCTRNPLDCFQPLS</sequence>
<dbReference type="OrthoDB" id="428480at2759"/>
<evidence type="ECO:0000256" key="2">
    <source>
        <dbReference type="ARBA" id="ARBA00006285"/>
    </source>
</evidence>
<comment type="catalytic activity">
    <reaction evidence="1 7">
        <text>Hydrolysis of terminal non-reducing N-acetyl-D-hexosamine residues in N-acetyl-beta-D-hexosaminides.</text>
        <dbReference type="EC" id="3.2.1.52"/>
    </reaction>
</comment>
<dbReference type="Pfam" id="PF00728">
    <property type="entry name" value="Glyco_hydro_20"/>
    <property type="match status" value="1"/>
</dbReference>
<evidence type="ECO:0000313" key="12">
    <source>
        <dbReference type="EMBL" id="SAM01329.1"/>
    </source>
</evidence>
<evidence type="ECO:0000256" key="5">
    <source>
        <dbReference type="ARBA" id="ARBA00023180"/>
    </source>
</evidence>
<evidence type="ECO:0000256" key="9">
    <source>
        <dbReference type="SAM" id="SignalP"/>
    </source>
</evidence>
<organism evidence="12">
    <name type="scientific">Absidia glauca</name>
    <name type="common">Pin mould</name>
    <dbReference type="NCBI Taxonomy" id="4829"/>
    <lineage>
        <taxon>Eukaryota</taxon>
        <taxon>Fungi</taxon>
        <taxon>Fungi incertae sedis</taxon>
        <taxon>Mucoromycota</taxon>
        <taxon>Mucoromycotina</taxon>
        <taxon>Mucoromycetes</taxon>
        <taxon>Mucorales</taxon>
        <taxon>Cunninghamellaceae</taxon>
        <taxon>Absidia</taxon>
    </lineage>
</organism>
<reference evidence="12" key="1">
    <citation type="submission" date="2016-04" db="EMBL/GenBank/DDBJ databases">
        <authorList>
            <person name="Evans L.H."/>
            <person name="Alamgir A."/>
            <person name="Owens N."/>
            <person name="Weber N.D."/>
            <person name="Virtaneva K."/>
            <person name="Barbian K."/>
            <person name="Babar A."/>
            <person name="Rosenke K."/>
        </authorList>
    </citation>
    <scope>NUCLEOTIDE SEQUENCE [LARGE SCALE GENOMIC DNA]</scope>
    <source>
        <strain evidence="12">CBS 101.48</strain>
    </source>
</reference>
<keyword evidence="4 7" id="KW-0378">Hydrolase</keyword>
<dbReference type="InterPro" id="IPR025705">
    <property type="entry name" value="Beta_hexosaminidase_sua/sub"/>
</dbReference>
<evidence type="ECO:0000256" key="1">
    <source>
        <dbReference type="ARBA" id="ARBA00001231"/>
    </source>
</evidence>
<dbReference type="Gene3D" id="3.30.379.10">
    <property type="entry name" value="Chitobiase/beta-hexosaminidase domain 2-like"/>
    <property type="match status" value="1"/>
</dbReference>
<keyword evidence="6 7" id="KW-0326">Glycosidase</keyword>
<protein>
    <recommendedName>
        <fullName evidence="7">Beta-hexosaminidase</fullName>
        <ecNumber evidence="7">3.2.1.52</ecNumber>
    </recommendedName>
</protein>
<dbReference type="EC" id="3.2.1.52" evidence="7"/>
<comment type="similarity">
    <text evidence="2 7">Belongs to the glycosyl hydrolase 20 family.</text>
</comment>
<evidence type="ECO:0000256" key="7">
    <source>
        <dbReference type="PIRNR" id="PIRNR001093"/>
    </source>
</evidence>
<evidence type="ECO:0000256" key="4">
    <source>
        <dbReference type="ARBA" id="ARBA00022801"/>
    </source>
</evidence>
<evidence type="ECO:0000259" key="11">
    <source>
        <dbReference type="Pfam" id="PF14845"/>
    </source>
</evidence>
<evidence type="ECO:0000256" key="6">
    <source>
        <dbReference type="ARBA" id="ARBA00023295"/>
    </source>
</evidence>
<proteinExistence type="inferred from homology"/>
<feature type="domain" description="Glycoside hydrolase family 20 catalytic" evidence="10">
    <location>
        <begin position="182"/>
        <end position="439"/>
    </location>
</feature>
<dbReference type="PANTHER" id="PTHR22600:SF26">
    <property type="entry name" value="BETA-N-ACETYLHEXOSAMINIDASE"/>
    <property type="match status" value="1"/>
</dbReference>
<dbReference type="PIRSF" id="PIRSF001093">
    <property type="entry name" value="B-hxosamndse_ab_euk"/>
    <property type="match status" value="1"/>
</dbReference>
<dbReference type="InterPro" id="IPR029018">
    <property type="entry name" value="Hex-like_dom2"/>
</dbReference>
<dbReference type="SUPFAM" id="SSF55545">
    <property type="entry name" value="beta-N-acetylhexosaminidase-like domain"/>
    <property type="match status" value="1"/>
</dbReference>
<keyword evidence="13" id="KW-1185">Reference proteome</keyword>
<gene>
    <name evidence="12" type="primary">ABSGL_07070.1 scaffold 8717</name>
</gene>
<dbReference type="OMA" id="ENERCIR"/>
<dbReference type="SUPFAM" id="SSF51445">
    <property type="entry name" value="(Trans)glycosidases"/>
    <property type="match status" value="1"/>
</dbReference>
<dbReference type="InterPro" id="IPR017853">
    <property type="entry name" value="GH"/>
</dbReference>
<evidence type="ECO:0000256" key="3">
    <source>
        <dbReference type="ARBA" id="ARBA00022729"/>
    </source>
</evidence>
<dbReference type="GO" id="GO:0016020">
    <property type="term" value="C:membrane"/>
    <property type="evidence" value="ECO:0007669"/>
    <property type="project" value="TreeGrafter"/>
</dbReference>
<accession>A0A163M503</accession>
<evidence type="ECO:0000259" key="10">
    <source>
        <dbReference type="Pfam" id="PF00728"/>
    </source>
</evidence>
<evidence type="ECO:0000313" key="13">
    <source>
        <dbReference type="Proteomes" id="UP000078561"/>
    </source>
</evidence>
<dbReference type="Pfam" id="PF14845">
    <property type="entry name" value="Glycohydro_20b2"/>
    <property type="match status" value="1"/>
</dbReference>
<dbReference type="Gene3D" id="3.20.20.80">
    <property type="entry name" value="Glycosidases"/>
    <property type="match status" value="2"/>
</dbReference>
<dbReference type="GO" id="GO:0030203">
    <property type="term" value="P:glycosaminoglycan metabolic process"/>
    <property type="evidence" value="ECO:0007669"/>
    <property type="project" value="TreeGrafter"/>
</dbReference>
<dbReference type="GO" id="GO:0004563">
    <property type="term" value="F:beta-N-acetylhexosaminidase activity"/>
    <property type="evidence" value="ECO:0007669"/>
    <property type="project" value="UniProtKB-EC"/>
</dbReference>
<dbReference type="GO" id="GO:0005975">
    <property type="term" value="P:carbohydrate metabolic process"/>
    <property type="evidence" value="ECO:0007669"/>
    <property type="project" value="InterPro"/>
</dbReference>
<dbReference type="InterPro" id="IPR029019">
    <property type="entry name" value="HEX_eukaryotic_N"/>
</dbReference>
<evidence type="ECO:0000256" key="8">
    <source>
        <dbReference type="PIRSR" id="PIRSR001093-1"/>
    </source>
</evidence>
<feature type="domain" description="Beta-hexosaminidase eukaryotic type N-terminal" evidence="11">
    <location>
        <begin position="37"/>
        <end position="157"/>
    </location>
</feature>